<reference evidence="5 6" key="1">
    <citation type="submission" date="2017-04" db="EMBL/GenBank/DDBJ databases">
        <authorList>
            <person name="Afonso C.L."/>
            <person name="Miller P.J."/>
            <person name="Scott M.A."/>
            <person name="Spackman E."/>
            <person name="Goraichik I."/>
            <person name="Dimitrov K.M."/>
            <person name="Suarez D.L."/>
            <person name="Swayne D.E."/>
        </authorList>
    </citation>
    <scope>NUCLEOTIDE SEQUENCE [LARGE SCALE GENOMIC DNA]</scope>
    <source>
        <strain evidence="5 6">CGMCC 1.12708</strain>
    </source>
</reference>
<evidence type="ECO:0000259" key="3">
    <source>
        <dbReference type="Pfam" id="PF18962"/>
    </source>
</evidence>
<keyword evidence="1 2" id="KW-0732">Signal</keyword>
<feature type="chain" id="PRO_5012574217" evidence="2">
    <location>
        <begin position="27"/>
        <end position="1228"/>
    </location>
</feature>
<evidence type="ECO:0000313" key="6">
    <source>
        <dbReference type="Proteomes" id="UP000192393"/>
    </source>
</evidence>
<feature type="domain" description="Ig-like" evidence="4">
    <location>
        <begin position="930"/>
        <end position="1000"/>
    </location>
</feature>
<dbReference type="Pfam" id="PF18962">
    <property type="entry name" value="Por_Secre_tail"/>
    <property type="match status" value="1"/>
</dbReference>
<dbReference type="OrthoDB" id="9805017at2"/>
<feature type="domain" description="Ig-like" evidence="4">
    <location>
        <begin position="503"/>
        <end position="563"/>
    </location>
</feature>
<evidence type="ECO:0000259" key="4">
    <source>
        <dbReference type="Pfam" id="PF19081"/>
    </source>
</evidence>
<protein>
    <submittedName>
        <fullName evidence="5">Por secretion system C-terminal sorting domain-containing protein</fullName>
    </submittedName>
</protein>
<proteinExistence type="predicted"/>
<dbReference type="InterPro" id="IPR026444">
    <property type="entry name" value="Secre_tail"/>
</dbReference>
<dbReference type="RefSeq" id="WP_084016738.1">
    <property type="nucleotide sequence ID" value="NZ_FWXS01000003.1"/>
</dbReference>
<dbReference type="Proteomes" id="UP000192393">
    <property type="component" value="Unassembled WGS sequence"/>
</dbReference>
<evidence type="ECO:0000256" key="1">
    <source>
        <dbReference type="ARBA" id="ARBA00022729"/>
    </source>
</evidence>
<dbReference type="InterPro" id="IPR044023">
    <property type="entry name" value="Ig_7"/>
</dbReference>
<dbReference type="Pfam" id="PF19081">
    <property type="entry name" value="Ig_7"/>
    <property type="match status" value="4"/>
</dbReference>
<evidence type="ECO:0000256" key="2">
    <source>
        <dbReference type="SAM" id="SignalP"/>
    </source>
</evidence>
<feature type="domain" description="Secretion system C-terminal sorting" evidence="3">
    <location>
        <begin position="1159"/>
        <end position="1226"/>
    </location>
</feature>
<evidence type="ECO:0000313" key="5">
    <source>
        <dbReference type="EMBL" id="SMC50601.1"/>
    </source>
</evidence>
<dbReference type="AlphaFoldDB" id="A0A1W1ZRA7"/>
<feature type="signal peptide" evidence="2">
    <location>
        <begin position="1"/>
        <end position="26"/>
    </location>
</feature>
<feature type="domain" description="Ig-like" evidence="4">
    <location>
        <begin position="275"/>
        <end position="345"/>
    </location>
</feature>
<keyword evidence="6" id="KW-1185">Reference proteome</keyword>
<accession>A0A1W1ZRA7</accession>
<dbReference type="EMBL" id="FWXS01000003">
    <property type="protein sequence ID" value="SMC50601.1"/>
    <property type="molecule type" value="Genomic_DNA"/>
</dbReference>
<sequence length="1228" mass="132074">MKKTGTFFFLSICLLAFTLFGMQVRAQQVAISAHNTSVNTNFNGWNGNMPNGFTRSANNNYVGTSESTTGGVYAIPNRGFGYQPSSNASAQTTSVTGTFRNNTGETITELKITYDAFKIVHRDARNPCWTVNVSSGVFGTNLNWCSDQASATKTFTSPVNIPNGTNFTVTFNSDRGTGSQSSPMIGFNNIKVESIKTACTPPDAPISEPQFFCSTATVNDLFADGENIKWYDSQDATTALTTDSLLQTGTYYVTQTVNNCESEKAPVEISVQPAPEAPVAEAQSFCGSATVADLIAEGTNLNWYNSANSTTPLTAETQLQTGTYYVSQTVNNCPSPRTQIEITVNDIPVAPVAQAQSFCGSATVSDLIPSVVTDRSESFNLETERAELPAGQHNFDLEWTVVNRNVRHICDANAYEGCAVRMYNNFDPLKGSIKSPVFEGIHTVSFYAKRGTQQNPALRVSKLVNGVETTLEQINLNNVTEYTLFNVDVNENEDAQILFASQSGDVNLDNVKFNEAITINWYDVADGGTPLSADTQLSTGTYYVSKSRNGCESSRTPVEITVNDIPAAPVAEAQAFCGTATVADLIPASAGGTAPLVEGFEADVPGSITGNAPYDLGIWATQNVGTNNEPGNSISGYAARFNFFPTMISPEFDSIVSVSFYGKATADKTLSISKIVNGNESHLQTITLQPGDFQLYTINVNELSENIKIKFVGQDTFPTAYIDNVTFYQTNTTDNNISWYASETSTDVLSNETPLETGTYYVSQTVNGCESPRTAVEVTINEIPAAPTAEAQVFCGTTTIVDLVAEGTNLTWYDAIDANEALTEETELTSGTYYVAQSANDCTSERTAVEITINEIPAAPTAEAQDFCGTATVADLTAEGTNLAWYATEDSTEALTEETELTSGTYYVAQSANDCTSERTAVEVTINEIPAAPTAEAQDFCGTATVADLTAEGTNLAWYATEDSTEALTEETELTSGTYYVAQSANDCTSERTAVEVTINEIPAAPTAEAQDFCGTATVADLTAEGTNLAWYATEDSTEALTAETELTSGTYYVAQSSETCESERTAVEVTINEIPGAPIAFDLQEFEAGATLADLDVEGENLTWYDEEGNILDPSTPLVDGEVYYVTQTINGCESEKTAIETEELSVKDADFANFNYYPNPVKSILHISNTNQIDNVLVFNLSGQLILEKKANAKSVELNLSHLASATYIVKIVSNNQVKTVKVIKK</sequence>
<feature type="domain" description="Ig-like" evidence="4">
    <location>
        <begin position="857"/>
        <end position="927"/>
    </location>
</feature>
<dbReference type="STRING" id="1434700.SAMN06296427_103150"/>
<dbReference type="NCBIfam" id="TIGR04183">
    <property type="entry name" value="Por_Secre_tail"/>
    <property type="match status" value="1"/>
</dbReference>
<name>A0A1W1ZRA7_9FLAO</name>
<organism evidence="5 6">
    <name type="scientific">Moheibacter sediminis</name>
    <dbReference type="NCBI Taxonomy" id="1434700"/>
    <lineage>
        <taxon>Bacteria</taxon>
        <taxon>Pseudomonadati</taxon>
        <taxon>Bacteroidota</taxon>
        <taxon>Flavobacteriia</taxon>
        <taxon>Flavobacteriales</taxon>
        <taxon>Weeksellaceae</taxon>
        <taxon>Moheibacter</taxon>
    </lineage>
</organism>
<gene>
    <name evidence="5" type="ORF">SAMN06296427_103150</name>
</gene>